<keyword evidence="3" id="KW-1185">Reference proteome</keyword>
<feature type="compositionally biased region" description="Gly residues" evidence="1">
    <location>
        <begin position="11"/>
        <end position="31"/>
    </location>
</feature>
<reference evidence="2 3" key="1">
    <citation type="journal article" date="2019" name="Nat. Ecol. Evol.">
        <title>Megaphylogeny resolves global patterns of mushroom evolution.</title>
        <authorList>
            <person name="Varga T."/>
            <person name="Krizsan K."/>
            <person name="Foldi C."/>
            <person name="Dima B."/>
            <person name="Sanchez-Garcia M."/>
            <person name="Sanchez-Ramirez S."/>
            <person name="Szollosi G.J."/>
            <person name="Szarkandi J.G."/>
            <person name="Papp V."/>
            <person name="Albert L."/>
            <person name="Andreopoulos W."/>
            <person name="Angelini C."/>
            <person name="Antonin V."/>
            <person name="Barry K.W."/>
            <person name="Bougher N.L."/>
            <person name="Buchanan P."/>
            <person name="Buyck B."/>
            <person name="Bense V."/>
            <person name="Catcheside P."/>
            <person name="Chovatia M."/>
            <person name="Cooper J."/>
            <person name="Damon W."/>
            <person name="Desjardin D."/>
            <person name="Finy P."/>
            <person name="Geml J."/>
            <person name="Haridas S."/>
            <person name="Hughes K."/>
            <person name="Justo A."/>
            <person name="Karasinski D."/>
            <person name="Kautmanova I."/>
            <person name="Kiss B."/>
            <person name="Kocsube S."/>
            <person name="Kotiranta H."/>
            <person name="LaButti K.M."/>
            <person name="Lechner B.E."/>
            <person name="Liimatainen K."/>
            <person name="Lipzen A."/>
            <person name="Lukacs Z."/>
            <person name="Mihaltcheva S."/>
            <person name="Morgado L.N."/>
            <person name="Niskanen T."/>
            <person name="Noordeloos M.E."/>
            <person name="Ohm R.A."/>
            <person name="Ortiz-Santana B."/>
            <person name="Ovrebo C."/>
            <person name="Racz N."/>
            <person name="Riley R."/>
            <person name="Savchenko A."/>
            <person name="Shiryaev A."/>
            <person name="Soop K."/>
            <person name="Spirin V."/>
            <person name="Szebenyi C."/>
            <person name="Tomsovsky M."/>
            <person name="Tulloss R.E."/>
            <person name="Uehling J."/>
            <person name="Grigoriev I.V."/>
            <person name="Vagvolgyi C."/>
            <person name="Papp T."/>
            <person name="Martin F.M."/>
            <person name="Miettinen O."/>
            <person name="Hibbett D.S."/>
            <person name="Nagy L.G."/>
        </authorList>
    </citation>
    <scope>NUCLEOTIDE SEQUENCE [LARGE SCALE GENOMIC DNA]</scope>
    <source>
        <strain evidence="2 3">HHB13444</strain>
    </source>
</reference>
<sequence>MTKAKARATAGPGGEDGNEGGGENMDEGGGIDVDEADVNEGGDKGKSKAIVSVRASAAAKTWTRADANEGGNKGDENVKARAAA</sequence>
<dbReference type="AlphaFoldDB" id="A0A5C3NZM5"/>
<dbReference type="EMBL" id="ML211449">
    <property type="protein sequence ID" value="TFK82804.1"/>
    <property type="molecule type" value="Genomic_DNA"/>
</dbReference>
<organism evidence="2 3">
    <name type="scientific">Polyporus arcularius HHB13444</name>
    <dbReference type="NCBI Taxonomy" id="1314778"/>
    <lineage>
        <taxon>Eukaryota</taxon>
        <taxon>Fungi</taxon>
        <taxon>Dikarya</taxon>
        <taxon>Basidiomycota</taxon>
        <taxon>Agaricomycotina</taxon>
        <taxon>Agaricomycetes</taxon>
        <taxon>Polyporales</taxon>
        <taxon>Polyporaceae</taxon>
        <taxon>Polyporus</taxon>
    </lineage>
</organism>
<protein>
    <submittedName>
        <fullName evidence="2">Uncharacterized protein</fullName>
    </submittedName>
</protein>
<feature type="region of interest" description="Disordered" evidence="1">
    <location>
        <begin position="1"/>
        <end position="84"/>
    </location>
</feature>
<evidence type="ECO:0000313" key="3">
    <source>
        <dbReference type="Proteomes" id="UP000308197"/>
    </source>
</evidence>
<dbReference type="InParanoid" id="A0A5C3NZM5"/>
<dbReference type="Proteomes" id="UP000308197">
    <property type="component" value="Unassembled WGS sequence"/>
</dbReference>
<evidence type="ECO:0000313" key="2">
    <source>
        <dbReference type="EMBL" id="TFK82804.1"/>
    </source>
</evidence>
<feature type="compositionally biased region" description="Basic and acidic residues" evidence="1">
    <location>
        <begin position="72"/>
        <end position="84"/>
    </location>
</feature>
<name>A0A5C3NZM5_9APHY</name>
<gene>
    <name evidence="2" type="ORF">K466DRAFT_603387</name>
</gene>
<proteinExistence type="predicted"/>
<accession>A0A5C3NZM5</accession>
<evidence type="ECO:0000256" key="1">
    <source>
        <dbReference type="SAM" id="MobiDB-lite"/>
    </source>
</evidence>